<proteinExistence type="predicted"/>
<accession>A0A1R4IC59</accession>
<protein>
    <submittedName>
        <fullName evidence="1">Uncharacterized protein</fullName>
    </submittedName>
</protein>
<name>A0A1R4IC59_9MICO</name>
<keyword evidence="2" id="KW-1185">Reference proteome</keyword>
<gene>
    <name evidence="1" type="ORF">FM104_01275</name>
</gene>
<dbReference type="Proteomes" id="UP000196320">
    <property type="component" value="Unassembled WGS sequence"/>
</dbReference>
<evidence type="ECO:0000313" key="2">
    <source>
        <dbReference type="Proteomes" id="UP000196320"/>
    </source>
</evidence>
<sequence length="42" mass="4375">MVRSTASNVPTVTDFSASFRGFRGLFSVSCATSVTSVTEIAS</sequence>
<reference evidence="1 2" key="1">
    <citation type="submission" date="2017-02" db="EMBL/GenBank/DDBJ databases">
        <authorList>
            <person name="Peterson S.W."/>
        </authorList>
    </citation>
    <scope>NUCLEOTIDE SEQUENCE [LARGE SCALE GENOMIC DNA]</scope>
    <source>
        <strain evidence="1 2">B Mb 05.01</strain>
    </source>
</reference>
<organism evidence="1 2">
    <name type="scientific">Microbacterium esteraromaticum</name>
    <dbReference type="NCBI Taxonomy" id="57043"/>
    <lineage>
        <taxon>Bacteria</taxon>
        <taxon>Bacillati</taxon>
        <taxon>Actinomycetota</taxon>
        <taxon>Actinomycetes</taxon>
        <taxon>Micrococcales</taxon>
        <taxon>Microbacteriaceae</taxon>
        <taxon>Microbacterium</taxon>
    </lineage>
</organism>
<dbReference type="EMBL" id="FUKO01000004">
    <property type="protein sequence ID" value="SJN17174.1"/>
    <property type="molecule type" value="Genomic_DNA"/>
</dbReference>
<dbReference type="AlphaFoldDB" id="A0A1R4IC59"/>
<evidence type="ECO:0000313" key="1">
    <source>
        <dbReference type="EMBL" id="SJN17174.1"/>
    </source>
</evidence>